<protein>
    <submittedName>
        <fullName evidence="1">Uncharacterized protein</fullName>
    </submittedName>
</protein>
<proteinExistence type="predicted"/>
<evidence type="ECO:0000313" key="2">
    <source>
        <dbReference type="Proteomes" id="UP000824192"/>
    </source>
</evidence>
<dbReference type="AlphaFoldDB" id="A0A9D1RW58"/>
<dbReference type="Proteomes" id="UP000824192">
    <property type="component" value="Unassembled WGS sequence"/>
</dbReference>
<comment type="caution">
    <text evidence="1">The sequence shown here is derived from an EMBL/GenBank/DDBJ whole genome shotgun (WGS) entry which is preliminary data.</text>
</comment>
<reference evidence="1" key="1">
    <citation type="journal article" date="2021" name="PeerJ">
        <title>Extensive microbial diversity within the chicken gut microbiome revealed by metagenomics and culture.</title>
        <authorList>
            <person name="Gilroy R."/>
            <person name="Ravi A."/>
            <person name="Getino M."/>
            <person name="Pursley I."/>
            <person name="Horton D.L."/>
            <person name="Alikhan N.F."/>
            <person name="Baker D."/>
            <person name="Gharbi K."/>
            <person name="Hall N."/>
            <person name="Watson M."/>
            <person name="Adriaenssens E.M."/>
            <person name="Foster-Nyarko E."/>
            <person name="Jarju S."/>
            <person name="Secka A."/>
            <person name="Antonio M."/>
            <person name="Oren A."/>
            <person name="Chaudhuri R.R."/>
            <person name="La Ragione R."/>
            <person name="Hildebrand F."/>
            <person name="Pallen M.J."/>
        </authorList>
    </citation>
    <scope>NUCLEOTIDE SEQUENCE</scope>
    <source>
        <strain evidence="1">ChiGjej6B6-1540</strain>
    </source>
</reference>
<gene>
    <name evidence="1" type="ORF">H9868_09330</name>
</gene>
<accession>A0A9D1RW58</accession>
<feature type="non-terminal residue" evidence="1">
    <location>
        <position position="1"/>
    </location>
</feature>
<organism evidence="1 2">
    <name type="scientific">Candidatus Flavonifractor merdipullorum</name>
    <dbReference type="NCBI Taxonomy" id="2838590"/>
    <lineage>
        <taxon>Bacteria</taxon>
        <taxon>Bacillati</taxon>
        <taxon>Bacillota</taxon>
        <taxon>Clostridia</taxon>
        <taxon>Eubacteriales</taxon>
        <taxon>Oscillospiraceae</taxon>
        <taxon>Flavonifractor</taxon>
    </lineage>
</organism>
<sequence>DFQALRPHLDEIIDDLDENALVTPFMTHILNGYDQWQSDDDGKIGPYISRYMEQTFGSAVNRSLQDHLFDRYPDAGGNPYLLSEAVERDILSRLHQDAFPMFLCNPAFDLSDPTVTYEQSQILSPSTAPAVQSAASAFRQANSAYVVYQTRYHNRISVIRCFSGVPLYACGALWMWKHAYDNMDEPYIHLYAHTGRGMDGSRDWYTFLPDPVPVSCTPHRSPDQEALLDLYRRGEEAGIIGTNHRDSLVLFETPPLVLPDYGPEDFWKDHVFQFVPFDAARTALRQRLNDFCSHIPVQEEHPLKDDGDRRLGNAVVAQVRQDHFLRFPVLQQILREELEKLRTLQEALQRLDAIGEELSRYRPDLEDFFDMLFYGMLDCTDSMGQPAYNAKTSRILFRYTNQDGLPDCQLLTREGDPDLPYSRFFPFYQAFLSYHALPEASPVRQEMQFLLQQRRAAPLPPESTPILSQLKEAWNPQSIQTMGYLLCDLPTPQEREDVRYFYTQLVEHLQTFTSPC</sequence>
<evidence type="ECO:0000313" key="1">
    <source>
        <dbReference type="EMBL" id="HIW94720.1"/>
    </source>
</evidence>
<dbReference type="EMBL" id="DXGA01000202">
    <property type="protein sequence ID" value="HIW94720.1"/>
    <property type="molecule type" value="Genomic_DNA"/>
</dbReference>
<name>A0A9D1RW58_9FIRM</name>
<reference evidence="1" key="2">
    <citation type="submission" date="2021-04" db="EMBL/GenBank/DDBJ databases">
        <authorList>
            <person name="Gilroy R."/>
        </authorList>
    </citation>
    <scope>NUCLEOTIDE SEQUENCE</scope>
    <source>
        <strain evidence="1">ChiGjej6B6-1540</strain>
    </source>
</reference>